<evidence type="ECO:0000313" key="3">
    <source>
        <dbReference type="Proteomes" id="UP000775213"/>
    </source>
</evidence>
<keyword evidence="3" id="KW-1185">Reference proteome</keyword>
<accession>A0AAV7GI99</accession>
<keyword evidence="1" id="KW-0472">Membrane</keyword>
<comment type="caution">
    <text evidence="2">The sequence shown here is derived from an EMBL/GenBank/DDBJ whole genome shotgun (WGS) entry which is preliminary data.</text>
</comment>
<evidence type="ECO:0000313" key="2">
    <source>
        <dbReference type="EMBL" id="KAH0455826.1"/>
    </source>
</evidence>
<feature type="transmembrane region" description="Helical" evidence="1">
    <location>
        <begin position="74"/>
        <end position="91"/>
    </location>
</feature>
<gene>
    <name evidence="2" type="ORF">IEQ34_015858</name>
</gene>
<sequence length="143" mass="16752">MLSAMVFSLWPNRKIVPTKLDGALRCSIFGHNPESNKEWHFGVIALYFIKFGLKATLIFIIRHLFIFQSVTMKLLPHNFWYNIVLIILYYYKIRGMTILVSKHGYGLYILQLDDKAFIRLEHVSKTVCNMKMSLLHFLGTLLI</sequence>
<keyword evidence="1" id="KW-0812">Transmembrane</keyword>
<evidence type="ECO:0000256" key="1">
    <source>
        <dbReference type="SAM" id="Phobius"/>
    </source>
</evidence>
<keyword evidence="1" id="KW-1133">Transmembrane helix</keyword>
<dbReference type="Proteomes" id="UP000775213">
    <property type="component" value="Unassembled WGS sequence"/>
</dbReference>
<dbReference type="EMBL" id="JAGFBR010000014">
    <property type="protein sequence ID" value="KAH0455826.1"/>
    <property type="molecule type" value="Genomic_DNA"/>
</dbReference>
<name>A0AAV7GI99_DENCH</name>
<proteinExistence type="predicted"/>
<dbReference type="AlphaFoldDB" id="A0AAV7GI99"/>
<protein>
    <submittedName>
        <fullName evidence="2">Uncharacterized protein</fullName>
    </submittedName>
</protein>
<organism evidence="2 3">
    <name type="scientific">Dendrobium chrysotoxum</name>
    <name type="common">Orchid</name>
    <dbReference type="NCBI Taxonomy" id="161865"/>
    <lineage>
        <taxon>Eukaryota</taxon>
        <taxon>Viridiplantae</taxon>
        <taxon>Streptophyta</taxon>
        <taxon>Embryophyta</taxon>
        <taxon>Tracheophyta</taxon>
        <taxon>Spermatophyta</taxon>
        <taxon>Magnoliopsida</taxon>
        <taxon>Liliopsida</taxon>
        <taxon>Asparagales</taxon>
        <taxon>Orchidaceae</taxon>
        <taxon>Epidendroideae</taxon>
        <taxon>Malaxideae</taxon>
        <taxon>Dendrobiinae</taxon>
        <taxon>Dendrobium</taxon>
    </lineage>
</organism>
<feature type="transmembrane region" description="Helical" evidence="1">
    <location>
        <begin position="39"/>
        <end position="62"/>
    </location>
</feature>
<reference evidence="2 3" key="1">
    <citation type="journal article" date="2021" name="Hortic Res">
        <title>Chromosome-scale assembly of the Dendrobium chrysotoxum genome enhances the understanding of orchid evolution.</title>
        <authorList>
            <person name="Zhang Y."/>
            <person name="Zhang G.Q."/>
            <person name="Zhang D."/>
            <person name="Liu X.D."/>
            <person name="Xu X.Y."/>
            <person name="Sun W.H."/>
            <person name="Yu X."/>
            <person name="Zhu X."/>
            <person name="Wang Z.W."/>
            <person name="Zhao X."/>
            <person name="Zhong W.Y."/>
            <person name="Chen H."/>
            <person name="Yin W.L."/>
            <person name="Huang T."/>
            <person name="Niu S.C."/>
            <person name="Liu Z.J."/>
        </authorList>
    </citation>
    <scope>NUCLEOTIDE SEQUENCE [LARGE SCALE GENOMIC DNA]</scope>
    <source>
        <strain evidence="2">Lindl</strain>
    </source>
</reference>